<reference evidence="3" key="1">
    <citation type="submission" date="2017-02" db="UniProtKB">
        <authorList>
            <consortium name="WormBaseParasite"/>
        </authorList>
    </citation>
    <scope>IDENTIFICATION</scope>
</reference>
<evidence type="ECO:0000256" key="1">
    <source>
        <dbReference type="SAM" id="SignalP"/>
    </source>
</evidence>
<sequence length="166" mass="18656">MRVFNTSKIFIIILISNIVKICTKKVEVRVTATPMCIGGLFTGTSEDVKAELGKLGMKGHIKPKNTTDGLCNYRITNHANFTESDIKNSDIYVNYTYTSSHRNITKKIPDDCKDKDDYIQQDFDNKYHFLCNLGYLDPNPKNESENTTPVSGKYPSLLGNCGCCPK</sequence>
<evidence type="ECO:0000313" key="3">
    <source>
        <dbReference type="WBParaSite" id="SPAL_0001731800.1"/>
    </source>
</evidence>
<dbReference type="AlphaFoldDB" id="A0A0N5CHK3"/>
<keyword evidence="2" id="KW-1185">Reference proteome</keyword>
<evidence type="ECO:0000313" key="2">
    <source>
        <dbReference type="Proteomes" id="UP000046392"/>
    </source>
</evidence>
<name>A0A0N5CHK3_STREA</name>
<keyword evidence="1" id="KW-0732">Signal</keyword>
<feature type="chain" id="PRO_5005895946" evidence="1">
    <location>
        <begin position="24"/>
        <end position="166"/>
    </location>
</feature>
<dbReference type="Proteomes" id="UP000046392">
    <property type="component" value="Unplaced"/>
</dbReference>
<protein>
    <submittedName>
        <fullName evidence="3">Uncharacterized protein</fullName>
    </submittedName>
</protein>
<accession>A0A0N5CHK3</accession>
<feature type="signal peptide" evidence="1">
    <location>
        <begin position="1"/>
        <end position="23"/>
    </location>
</feature>
<organism evidence="2 3">
    <name type="scientific">Strongyloides papillosus</name>
    <name type="common">Intestinal threadworm</name>
    <dbReference type="NCBI Taxonomy" id="174720"/>
    <lineage>
        <taxon>Eukaryota</taxon>
        <taxon>Metazoa</taxon>
        <taxon>Ecdysozoa</taxon>
        <taxon>Nematoda</taxon>
        <taxon>Chromadorea</taxon>
        <taxon>Rhabditida</taxon>
        <taxon>Tylenchina</taxon>
        <taxon>Panagrolaimomorpha</taxon>
        <taxon>Strongyloidoidea</taxon>
        <taxon>Strongyloididae</taxon>
        <taxon>Strongyloides</taxon>
    </lineage>
</organism>
<dbReference type="WBParaSite" id="SPAL_0001731800.1">
    <property type="protein sequence ID" value="SPAL_0001731800.1"/>
    <property type="gene ID" value="SPAL_0001731800"/>
</dbReference>
<proteinExistence type="predicted"/>